<protein>
    <submittedName>
        <fullName evidence="1">Uncharacterized protein</fullName>
    </submittedName>
</protein>
<comment type="caution">
    <text evidence="1">The sequence shown here is derived from an EMBL/GenBank/DDBJ whole genome shotgun (WGS) entry which is preliminary data.</text>
</comment>
<evidence type="ECO:0000313" key="2">
    <source>
        <dbReference type="Proteomes" id="UP000299084"/>
    </source>
</evidence>
<sequence>MPRPHQGAGQLGSWRGLSSWLADGCCLDVCSRDLVFICFEVLSNFPHQTLEGRFANQKFSGLLITSNFPECHGTRPVTMRFLHPSTAFVASCFLGALPPVYFRAVCFRRSWSWRAVAARRRLRTQGVPS</sequence>
<gene>
    <name evidence="1" type="ORF">Cadr_000000259</name>
</gene>
<accession>A0A5N4EIN7</accession>
<dbReference type="Proteomes" id="UP000299084">
    <property type="component" value="Unassembled WGS sequence"/>
</dbReference>
<proteinExistence type="predicted"/>
<evidence type="ECO:0000313" key="1">
    <source>
        <dbReference type="EMBL" id="KAB1283134.1"/>
    </source>
</evidence>
<dbReference type="AlphaFoldDB" id="A0A5N4EIN7"/>
<keyword evidence="2" id="KW-1185">Reference proteome</keyword>
<reference evidence="1 2" key="1">
    <citation type="journal article" date="2019" name="Mol. Ecol. Resour.">
        <title>Improving Illumina assemblies with Hi-C and long reads: an example with the North African dromedary.</title>
        <authorList>
            <person name="Elbers J.P."/>
            <person name="Rogers M.F."/>
            <person name="Perelman P.L."/>
            <person name="Proskuryakova A.A."/>
            <person name="Serdyukova N.A."/>
            <person name="Johnson W.E."/>
            <person name="Horin P."/>
            <person name="Corander J."/>
            <person name="Murphy D."/>
            <person name="Burger P.A."/>
        </authorList>
    </citation>
    <scope>NUCLEOTIDE SEQUENCE [LARGE SCALE GENOMIC DNA]</scope>
    <source>
        <strain evidence="1">Drom800</strain>
        <tissue evidence="1">Blood</tissue>
    </source>
</reference>
<dbReference type="EMBL" id="JWIN03000001">
    <property type="protein sequence ID" value="KAB1283134.1"/>
    <property type="molecule type" value="Genomic_DNA"/>
</dbReference>
<name>A0A5N4EIN7_CAMDR</name>
<organism evidence="1 2">
    <name type="scientific">Camelus dromedarius</name>
    <name type="common">Dromedary</name>
    <name type="synonym">Arabian camel</name>
    <dbReference type="NCBI Taxonomy" id="9838"/>
    <lineage>
        <taxon>Eukaryota</taxon>
        <taxon>Metazoa</taxon>
        <taxon>Chordata</taxon>
        <taxon>Craniata</taxon>
        <taxon>Vertebrata</taxon>
        <taxon>Euteleostomi</taxon>
        <taxon>Mammalia</taxon>
        <taxon>Eutheria</taxon>
        <taxon>Laurasiatheria</taxon>
        <taxon>Artiodactyla</taxon>
        <taxon>Tylopoda</taxon>
        <taxon>Camelidae</taxon>
        <taxon>Camelus</taxon>
    </lineage>
</organism>